<evidence type="ECO:0000259" key="2">
    <source>
        <dbReference type="Pfam" id="PF13614"/>
    </source>
</evidence>
<gene>
    <name evidence="3" type="ORF">SAMN05216266_118137</name>
</gene>
<dbReference type="InterPro" id="IPR025669">
    <property type="entry name" value="AAA_dom"/>
</dbReference>
<dbReference type="SUPFAM" id="SSF52540">
    <property type="entry name" value="P-loop containing nucleoside triphosphate hydrolases"/>
    <property type="match status" value="1"/>
</dbReference>
<proteinExistence type="predicted"/>
<dbReference type="CDD" id="cd02042">
    <property type="entry name" value="ParAB_family"/>
    <property type="match status" value="1"/>
</dbReference>
<dbReference type="EMBL" id="FOKG01000018">
    <property type="protein sequence ID" value="SFB55131.1"/>
    <property type="molecule type" value="Genomic_DNA"/>
</dbReference>
<dbReference type="PANTHER" id="PTHR13696">
    <property type="entry name" value="P-LOOP CONTAINING NUCLEOSIDE TRIPHOSPHATE HYDROLASE"/>
    <property type="match status" value="1"/>
</dbReference>
<evidence type="ECO:0000256" key="1">
    <source>
        <dbReference type="SAM" id="MobiDB-lite"/>
    </source>
</evidence>
<dbReference type="Proteomes" id="UP000243799">
    <property type="component" value="Unassembled WGS sequence"/>
</dbReference>
<accession>A0A1I1BXZ0</accession>
<dbReference type="OrthoDB" id="4141202at2"/>
<dbReference type="Gene3D" id="3.40.50.300">
    <property type="entry name" value="P-loop containing nucleotide triphosphate hydrolases"/>
    <property type="match status" value="1"/>
</dbReference>
<dbReference type="STRING" id="490629.SAMN05216266_118137"/>
<dbReference type="InterPro" id="IPR050678">
    <property type="entry name" value="DNA_Partitioning_ATPase"/>
</dbReference>
<name>A0A1I1BXZ0_9PSEU</name>
<dbReference type="RefSeq" id="WP_091676386.1">
    <property type="nucleotide sequence ID" value="NZ_FOKG01000018.1"/>
</dbReference>
<evidence type="ECO:0000313" key="4">
    <source>
        <dbReference type="Proteomes" id="UP000243799"/>
    </source>
</evidence>
<feature type="region of interest" description="Disordered" evidence="1">
    <location>
        <begin position="296"/>
        <end position="315"/>
    </location>
</feature>
<feature type="compositionally biased region" description="Basic and acidic residues" evidence="1">
    <location>
        <begin position="298"/>
        <end position="308"/>
    </location>
</feature>
<sequence length="315" mass="34537">MQITSVVNQKGGVGKTSLSVGLAAALAERGRRALLIDLDPQGHATTELLGLPEAPMGAPNLARALTKTWKGPVEELIVSHPRSNIGRGGAFDVIPTSPGMFDLIRRLDQFRVPGWQLARVIQFANYEHVIIDCPPALDVLTNNALAATHGILVPVQPDRTSIRALRLLKDQISYVEQTISRPPVVYLGLVPSLYRRPMSGYATVALRELHEFDIPVFPHLPLGVVMNEAAMRGMPVTTFAPETVQAAAFRQIAHLVDSRAAEAAQHPVQHIAPAEQDDFVFEDFIADVSQARNANDNGSRRKLYDLMPKRPRPPR</sequence>
<feature type="domain" description="AAA" evidence="2">
    <location>
        <begin position="1"/>
        <end position="179"/>
    </location>
</feature>
<evidence type="ECO:0000313" key="3">
    <source>
        <dbReference type="EMBL" id="SFB55131.1"/>
    </source>
</evidence>
<protein>
    <submittedName>
        <fullName evidence="3">Chromosome partitioning protein</fullName>
    </submittedName>
</protein>
<dbReference type="AlphaFoldDB" id="A0A1I1BXZ0"/>
<dbReference type="InterPro" id="IPR027417">
    <property type="entry name" value="P-loop_NTPase"/>
</dbReference>
<dbReference type="Pfam" id="PF13614">
    <property type="entry name" value="AAA_31"/>
    <property type="match status" value="1"/>
</dbReference>
<reference evidence="4" key="1">
    <citation type="submission" date="2016-10" db="EMBL/GenBank/DDBJ databases">
        <authorList>
            <person name="Varghese N."/>
            <person name="Submissions S."/>
        </authorList>
    </citation>
    <scope>NUCLEOTIDE SEQUENCE [LARGE SCALE GENOMIC DNA]</scope>
    <source>
        <strain evidence="4">CGMCC 4.3568</strain>
    </source>
</reference>
<keyword evidence="4" id="KW-1185">Reference proteome</keyword>
<dbReference type="PANTHER" id="PTHR13696:SF52">
    <property type="entry name" value="PARA FAMILY PROTEIN CT_582"/>
    <property type="match status" value="1"/>
</dbReference>
<organism evidence="3 4">
    <name type="scientific">Amycolatopsis marina</name>
    <dbReference type="NCBI Taxonomy" id="490629"/>
    <lineage>
        <taxon>Bacteria</taxon>
        <taxon>Bacillati</taxon>
        <taxon>Actinomycetota</taxon>
        <taxon>Actinomycetes</taxon>
        <taxon>Pseudonocardiales</taxon>
        <taxon>Pseudonocardiaceae</taxon>
        <taxon>Amycolatopsis</taxon>
    </lineage>
</organism>